<accession>A0AAD5XTL3</accession>
<evidence type="ECO:0000259" key="5">
    <source>
        <dbReference type="Pfam" id="PF07159"/>
    </source>
</evidence>
<sequence>MGALLSLLRGGGPTDEPPIDIPVDLEGAQPTAEEVELHGYVMRVMAPAPAYLDALRGYVGCQEDIRKAISTPSRETDEAAWAAVCPAVLKLREYYEFAQKLEEAFPRLLAFLCTGDVMRNLEIRQATAKQLADVLHFVSLFDELKMGNPNVQNDFSYYRRTSSRMRTANPSNQSMVVPDELANRMSLFYAHATPMTKTLVDATTRLLKENNSVSTDNATTILSIVAGVCYNAVVKERAQGAMVHYCLRVLVVTIILYDHVDPEGAFGKSSKVNIRASVRVIQTSGGSGSNNLLNALRYTTLHLNDESTPKSIKLMLAA</sequence>
<keyword evidence="4" id="KW-0449">Lipoprotein</keyword>
<reference evidence="6" key="1">
    <citation type="submission" date="2020-05" db="EMBL/GenBank/DDBJ databases">
        <title>Phylogenomic resolution of chytrid fungi.</title>
        <authorList>
            <person name="Stajich J.E."/>
            <person name="Amses K."/>
            <person name="Simmons R."/>
            <person name="Seto K."/>
            <person name="Myers J."/>
            <person name="Bonds A."/>
            <person name="Quandt C.A."/>
            <person name="Barry K."/>
            <person name="Liu P."/>
            <person name="Grigoriev I."/>
            <person name="Longcore J.E."/>
            <person name="James T.Y."/>
        </authorList>
    </citation>
    <scope>NUCLEOTIDE SEQUENCE</scope>
    <source>
        <strain evidence="6">JEL0379</strain>
    </source>
</reference>
<evidence type="ECO:0000256" key="2">
    <source>
        <dbReference type="ARBA" id="ARBA00005778"/>
    </source>
</evidence>
<comment type="subcellular location">
    <subcellularLocation>
        <location evidence="1">Membrane</location>
        <topology evidence="1">Lipid-anchor</topology>
    </subcellularLocation>
</comment>
<comment type="similarity">
    <text evidence="2">Belongs to the CYRI family.</text>
</comment>
<gene>
    <name evidence="6" type="primary">FAM49A</name>
    <name evidence="6" type="ORF">HDU87_002014</name>
</gene>
<evidence type="ECO:0000256" key="1">
    <source>
        <dbReference type="ARBA" id="ARBA00004635"/>
    </source>
</evidence>
<protein>
    <submittedName>
        <fullName evidence="6">Protein fam49a</fullName>
    </submittedName>
</protein>
<dbReference type="AlphaFoldDB" id="A0AAD5XTL3"/>
<organism evidence="6 7">
    <name type="scientific">Geranomyces variabilis</name>
    <dbReference type="NCBI Taxonomy" id="109894"/>
    <lineage>
        <taxon>Eukaryota</taxon>
        <taxon>Fungi</taxon>
        <taxon>Fungi incertae sedis</taxon>
        <taxon>Chytridiomycota</taxon>
        <taxon>Chytridiomycota incertae sedis</taxon>
        <taxon>Chytridiomycetes</taxon>
        <taxon>Spizellomycetales</taxon>
        <taxon>Powellomycetaceae</taxon>
        <taxon>Geranomyces</taxon>
    </lineage>
</organism>
<dbReference type="Pfam" id="PF07159">
    <property type="entry name" value="CYRIA-B_Rac1-bd"/>
    <property type="match status" value="1"/>
</dbReference>
<comment type="caution">
    <text evidence="6">The sequence shown here is derived from an EMBL/GenBank/DDBJ whole genome shotgun (WGS) entry which is preliminary data.</text>
</comment>
<dbReference type="EMBL" id="JADGJQ010000016">
    <property type="protein sequence ID" value="KAJ3180505.1"/>
    <property type="molecule type" value="Genomic_DNA"/>
</dbReference>
<evidence type="ECO:0000313" key="6">
    <source>
        <dbReference type="EMBL" id="KAJ3180505.1"/>
    </source>
</evidence>
<proteinExistence type="inferred from homology"/>
<keyword evidence="3" id="KW-0472">Membrane</keyword>
<dbReference type="InterPro" id="IPR039789">
    <property type="entry name" value="CYRI"/>
</dbReference>
<dbReference type="GO" id="GO:0030833">
    <property type="term" value="P:regulation of actin filament polymerization"/>
    <property type="evidence" value="ECO:0007669"/>
    <property type="project" value="InterPro"/>
</dbReference>
<dbReference type="InterPro" id="IPR009828">
    <property type="entry name" value="CYRIA/CYRIB_Rac1-bd"/>
</dbReference>
<dbReference type="GO" id="GO:0031267">
    <property type="term" value="F:small GTPase binding"/>
    <property type="evidence" value="ECO:0007669"/>
    <property type="project" value="InterPro"/>
</dbReference>
<evidence type="ECO:0000313" key="7">
    <source>
        <dbReference type="Proteomes" id="UP001212152"/>
    </source>
</evidence>
<evidence type="ECO:0000256" key="3">
    <source>
        <dbReference type="ARBA" id="ARBA00023136"/>
    </source>
</evidence>
<dbReference type="GO" id="GO:0016020">
    <property type="term" value="C:membrane"/>
    <property type="evidence" value="ECO:0007669"/>
    <property type="project" value="UniProtKB-SubCell"/>
</dbReference>
<feature type="domain" description="CYRIA/CYRIB Rac1 binding" evidence="5">
    <location>
        <begin position="20"/>
        <end position="313"/>
    </location>
</feature>
<name>A0AAD5XTL3_9FUNG</name>
<dbReference type="PANTHER" id="PTHR12422">
    <property type="entry name" value="GH09096P"/>
    <property type="match status" value="1"/>
</dbReference>
<evidence type="ECO:0000256" key="4">
    <source>
        <dbReference type="ARBA" id="ARBA00023288"/>
    </source>
</evidence>
<keyword evidence="7" id="KW-1185">Reference proteome</keyword>
<dbReference type="Proteomes" id="UP001212152">
    <property type="component" value="Unassembled WGS sequence"/>
</dbReference>